<accession>A0AC60PJW9</accession>
<gene>
    <name evidence="1" type="ORF">HPB47_003017</name>
</gene>
<name>A0AC60PJW9_IXOPE</name>
<reference evidence="1 2" key="1">
    <citation type="journal article" date="2020" name="Cell">
        <title>Large-Scale Comparative Analyses of Tick Genomes Elucidate Their Genetic Diversity and Vector Capacities.</title>
        <authorList>
            <consortium name="Tick Genome and Microbiome Consortium (TIGMIC)"/>
            <person name="Jia N."/>
            <person name="Wang J."/>
            <person name="Shi W."/>
            <person name="Du L."/>
            <person name="Sun Y."/>
            <person name="Zhan W."/>
            <person name="Jiang J.F."/>
            <person name="Wang Q."/>
            <person name="Zhang B."/>
            <person name="Ji P."/>
            <person name="Bell-Sakyi L."/>
            <person name="Cui X.M."/>
            <person name="Yuan T.T."/>
            <person name="Jiang B.G."/>
            <person name="Yang W.F."/>
            <person name="Lam T.T."/>
            <person name="Chang Q.C."/>
            <person name="Ding S.J."/>
            <person name="Wang X.J."/>
            <person name="Zhu J.G."/>
            <person name="Ruan X.D."/>
            <person name="Zhao L."/>
            <person name="Wei J.T."/>
            <person name="Ye R.Z."/>
            <person name="Que T.C."/>
            <person name="Du C.H."/>
            <person name="Zhou Y.H."/>
            <person name="Cheng J.X."/>
            <person name="Dai P.F."/>
            <person name="Guo W.B."/>
            <person name="Han X.H."/>
            <person name="Huang E.J."/>
            <person name="Li L.F."/>
            <person name="Wei W."/>
            <person name="Gao Y.C."/>
            <person name="Liu J.Z."/>
            <person name="Shao H.Z."/>
            <person name="Wang X."/>
            <person name="Wang C.C."/>
            <person name="Yang T.C."/>
            <person name="Huo Q.B."/>
            <person name="Li W."/>
            <person name="Chen H.Y."/>
            <person name="Chen S.E."/>
            <person name="Zhou L.G."/>
            <person name="Ni X.B."/>
            <person name="Tian J.H."/>
            <person name="Sheng Y."/>
            <person name="Liu T."/>
            <person name="Pan Y.S."/>
            <person name="Xia L.Y."/>
            <person name="Li J."/>
            <person name="Zhao F."/>
            <person name="Cao W.C."/>
        </authorList>
    </citation>
    <scope>NUCLEOTIDE SEQUENCE [LARGE SCALE GENOMIC DNA]</scope>
    <source>
        <strain evidence="1">Iper-2018</strain>
    </source>
</reference>
<sequence>WFPPSPTGEMAYCKACKTELLLLAPSASGRIDSFATAWSRDPISTLPKEVKAAELRLVAHLAIHGSFLTADYLTPLVKDCLKCTALVTQVLGPTFKEVAKCAVFTDS</sequence>
<keyword evidence="2" id="KW-1185">Reference proteome</keyword>
<evidence type="ECO:0000313" key="1">
    <source>
        <dbReference type="EMBL" id="KAG0421090.1"/>
    </source>
</evidence>
<proteinExistence type="predicted"/>
<evidence type="ECO:0000313" key="2">
    <source>
        <dbReference type="Proteomes" id="UP000805193"/>
    </source>
</evidence>
<feature type="non-terminal residue" evidence="1">
    <location>
        <position position="1"/>
    </location>
</feature>
<dbReference type="Proteomes" id="UP000805193">
    <property type="component" value="Unassembled WGS sequence"/>
</dbReference>
<protein>
    <submittedName>
        <fullName evidence="1">Uncharacterized protein</fullName>
    </submittedName>
</protein>
<comment type="caution">
    <text evidence="1">The sequence shown here is derived from an EMBL/GenBank/DDBJ whole genome shotgun (WGS) entry which is preliminary data.</text>
</comment>
<organism evidence="1 2">
    <name type="scientific">Ixodes persulcatus</name>
    <name type="common">Taiga tick</name>
    <dbReference type="NCBI Taxonomy" id="34615"/>
    <lineage>
        <taxon>Eukaryota</taxon>
        <taxon>Metazoa</taxon>
        <taxon>Ecdysozoa</taxon>
        <taxon>Arthropoda</taxon>
        <taxon>Chelicerata</taxon>
        <taxon>Arachnida</taxon>
        <taxon>Acari</taxon>
        <taxon>Parasitiformes</taxon>
        <taxon>Ixodida</taxon>
        <taxon>Ixodoidea</taxon>
        <taxon>Ixodidae</taxon>
        <taxon>Ixodinae</taxon>
        <taxon>Ixodes</taxon>
    </lineage>
</organism>
<dbReference type="EMBL" id="JABSTQ010010422">
    <property type="protein sequence ID" value="KAG0421090.1"/>
    <property type="molecule type" value="Genomic_DNA"/>
</dbReference>